<sequence length="259" mass="30361">MRRYKKYYYFMFSASIERIVLQPHMSRNNPFPTREPFRPSQGEVNMLNYMTTQLSIKSPYKRYPPYGVPCPEGPMTYQLAIRREKWWEMLEDLAWKERLMMEKEEAKENIRMTEEVRQKEEVRNKGQRKETWTQEDHQKERKDSAGLIVVAEDVAAKANKSEPVCEDVDAASAIYESSEEEEVEGEQDMPEQSKEVKVKKKKGMVKEKDKPHKHEHKIRRVRPLHNIRSSVTGRKGSASSHYSTSHTASHSEAGVKVEV</sequence>
<accession>A0A4S8SWL9</accession>
<evidence type="ECO:0000313" key="2">
    <source>
        <dbReference type="EMBL" id="THV75674.1"/>
    </source>
</evidence>
<dbReference type="EMBL" id="QZAF01000034">
    <property type="protein sequence ID" value="THV75674.1"/>
    <property type="molecule type" value="Genomic_DNA"/>
</dbReference>
<gene>
    <name evidence="2" type="ORF">D6D28_01687</name>
</gene>
<dbReference type="Proteomes" id="UP000304951">
    <property type="component" value="Unassembled WGS sequence"/>
</dbReference>
<feature type="region of interest" description="Disordered" evidence="1">
    <location>
        <begin position="117"/>
        <end position="142"/>
    </location>
</feature>
<reference evidence="2 3" key="1">
    <citation type="submission" date="2018-10" db="EMBL/GenBank/DDBJ databases">
        <title>Fifty Aureobasidium pullulans genomes reveal a recombining polyextremotolerant generalist.</title>
        <authorList>
            <person name="Gostincar C."/>
            <person name="Turk M."/>
            <person name="Zajc J."/>
            <person name="Gunde-Cimerman N."/>
        </authorList>
    </citation>
    <scope>NUCLEOTIDE SEQUENCE [LARGE SCALE GENOMIC DNA]</scope>
    <source>
        <strain evidence="2 3">EXF-11900</strain>
    </source>
</reference>
<evidence type="ECO:0000313" key="3">
    <source>
        <dbReference type="Proteomes" id="UP000304951"/>
    </source>
</evidence>
<feature type="compositionally biased region" description="Basic residues" evidence="1">
    <location>
        <begin position="213"/>
        <end position="225"/>
    </location>
</feature>
<proteinExistence type="predicted"/>
<organism evidence="2 3">
    <name type="scientific">Aureobasidium pullulans</name>
    <name type="common">Black yeast</name>
    <name type="synonym">Pullularia pullulans</name>
    <dbReference type="NCBI Taxonomy" id="5580"/>
    <lineage>
        <taxon>Eukaryota</taxon>
        <taxon>Fungi</taxon>
        <taxon>Dikarya</taxon>
        <taxon>Ascomycota</taxon>
        <taxon>Pezizomycotina</taxon>
        <taxon>Dothideomycetes</taxon>
        <taxon>Dothideomycetidae</taxon>
        <taxon>Dothideales</taxon>
        <taxon>Saccotheciaceae</taxon>
        <taxon>Aureobasidium</taxon>
    </lineage>
</organism>
<feature type="region of interest" description="Disordered" evidence="1">
    <location>
        <begin position="175"/>
        <end position="259"/>
    </location>
</feature>
<feature type="compositionally biased region" description="Acidic residues" evidence="1">
    <location>
        <begin position="177"/>
        <end position="189"/>
    </location>
</feature>
<comment type="caution">
    <text evidence="2">The sequence shown here is derived from an EMBL/GenBank/DDBJ whole genome shotgun (WGS) entry which is preliminary data.</text>
</comment>
<name>A0A4S8SWL9_AURPU</name>
<protein>
    <submittedName>
        <fullName evidence="2">Uncharacterized protein</fullName>
    </submittedName>
</protein>
<dbReference type="AlphaFoldDB" id="A0A4S8SWL9"/>
<evidence type="ECO:0000256" key="1">
    <source>
        <dbReference type="SAM" id="MobiDB-lite"/>
    </source>
</evidence>
<feature type="compositionally biased region" description="Low complexity" evidence="1">
    <location>
        <begin position="237"/>
        <end position="251"/>
    </location>
</feature>